<evidence type="ECO:0000313" key="2">
    <source>
        <dbReference type="Proteomes" id="UP000693970"/>
    </source>
</evidence>
<sequence length="221" mass="24286">MEVTSAFLSTSRFVDDLSSLSTRSARNSPAETACQSPPNLDRRSFLVQPVVVSSAAAALLTFSPASAIAGGGTETEDKTKILMGYQRLTYLLENWDKETTFCGTKVDPYSGKQICEKSPLVIQDYMGYRSINDPLFKADKTLRRLEALVPPDKETDFLDAVEKWQITADEASGMAYTSSWAGPQNPNGGDDAIDFYLDRAKKQVVDARNVLAQVIDILNLK</sequence>
<dbReference type="AlphaFoldDB" id="A0A9K3LFT2"/>
<reference evidence="1" key="1">
    <citation type="journal article" date="2021" name="Sci. Rep.">
        <title>Diploid genomic architecture of Nitzschia inconspicua, an elite biomass production diatom.</title>
        <authorList>
            <person name="Oliver A."/>
            <person name="Podell S."/>
            <person name="Pinowska A."/>
            <person name="Traller J.C."/>
            <person name="Smith S.R."/>
            <person name="McClure R."/>
            <person name="Beliaev A."/>
            <person name="Bohutskyi P."/>
            <person name="Hill E.A."/>
            <person name="Rabines A."/>
            <person name="Zheng H."/>
            <person name="Allen L.Z."/>
            <person name="Kuo A."/>
            <person name="Grigoriev I.V."/>
            <person name="Allen A.E."/>
            <person name="Hazlebeck D."/>
            <person name="Allen E.E."/>
        </authorList>
    </citation>
    <scope>NUCLEOTIDE SEQUENCE</scope>
    <source>
        <strain evidence="1">Hildebrandi</strain>
    </source>
</reference>
<reference evidence="1" key="2">
    <citation type="submission" date="2021-04" db="EMBL/GenBank/DDBJ databases">
        <authorList>
            <person name="Podell S."/>
        </authorList>
    </citation>
    <scope>NUCLEOTIDE SEQUENCE</scope>
    <source>
        <strain evidence="1">Hildebrandi</strain>
    </source>
</reference>
<keyword evidence="2" id="KW-1185">Reference proteome</keyword>
<gene>
    <name evidence="1" type="ORF">IV203_035175</name>
</gene>
<dbReference type="OrthoDB" id="436718at2759"/>
<dbReference type="EMBL" id="JAGRRH010000013">
    <property type="protein sequence ID" value="KAG7360076.1"/>
    <property type="molecule type" value="Genomic_DNA"/>
</dbReference>
<dbReference type="Proteomes" id="UP000693970">
    <property type="component" value="Unassembled WGS sequence"/>
</dbReference>
<organism evidence="1 2">
    <name type="scientific">Nitzschia inconspicua</name>
    <dbReference type="NCBI Taxonomy" id="303405"/>
    <lineage>
        <taxon>Eukaryota</taxon>
        <taxon>Sar</taxon>
        <taxon>Stramenopiles</taxon>
        <taxon>Ochrophyta</taxon>
        <taxon>Bacillariophyta</taxon>
        <taxon>Bacillariophyceae</taxon>
        <taxon>Bacillariophycidae</taxon>
        <taxon>Bacillariales</taxon>
        <taxon>Bacillariaceae</taxon>
        <taxon>Nitzschia</taxon>
    </lineage>
</organism>
<proteinExistence type="predicted"/>
<evidence type="ECO:0000313" key="1">
    <source>
        <dbReference type="EMBL" id="KAG7360076.1"/>
    </source>
</evidence>
<accession>A0A9K3LFT2</accession>
<name>A0A9K3LFT2_9STRA</name>
<comment type="caution">
    <text evidence="1">The sequence shown here is derived from an EMBL/GenBank/DDBJ whole genome shotgun (WGS) entry which is preliminary data.</text>
</comment>
<protein>
    <submittedName>
        <fullName evidence="1">Uncharacterized protein</fullName>
    </submittedName>
</protein>